<keyword evidence="7" id="KW-0687">Ribonucleoprotein</keyword>
<evidence type="ECO:0000256" key="3">
    <source>
        <dbReference type="ARBA" id="ARBA00008479"/>
    </source>
</evidence>
<evidence type="ECO:0000256" key="1">
    <source>
        <dbReference type="ARBA" id="ARBA00002889"/>
    </source>
</evidence>
<dbReference type="GeneID" id="54455807"/>
<comment type="subunit">
    <text evidence="4">Component of the pre-66S ribosomal particle.</text>
</comment>
<feature type="compositionally biased region" description="Basic and acidic residues" evidence="8">
    <location>
        <begin position="181"/>
        <end position="195"/>
    </location>
</feature>
<keyword evidence="10" id="KW-1185">Reference proteome</keyword>
<comment type="similarity">
    <text evidence="3">Belongs to the NOP16 family.</text>
</comment>
<reference evidence="9 11" key="1">
    <citation type="journal article" date="2020" name="Stud. Mycol.">
        <title>101 Dothideomycetes genomes: a test case for predicting lifestyles and emergence of pathogens.</title>
        <authorList>
            <person name="Haridas S."/>
            <person name="Albert R."/>
            <person name="Binder M."/>
            <person name="Bloem J."/>
            <person name="Labutti K."/>
            <person name="Salamov A."/>
            <person name="Andreopoulos B."/>
            <person name="Baker S."/>
            <person name="Barry K."/>
            <person name="Bills G."/>
            <person name="Bluhm B."/>
            <person name="Cannon C."/>
            <person name="Castanera R."/>
            <person name="Culley D."/>
            <person name="Daum C."/>
            <person name="Ezra D."/>
            <person name="Gonzalez J."/>
            <person name="Henrissat B."/>
            <person name="Kuo A."/>
            <person name="Liang C."/>
            <person name="Lipzen A."/>
            <person name="Lutzoni F."/>
            <person name="Magnuson J."/>
            <person name="Mondo S."/>
            <person name="Nolan M."/>
            <person name="Ohm R."/>
            <person name="Pangilinan J."/>
            <person name="Park H.-J."/>
            <person name="Ramirez L."/>
            <person name="Alfaro M."/>
            <person name="Sun H."/>
            <person name="Tritt A."/>
            <person name="Yoshinaga Y."/>
            <person name="Zwiers L.-H."/>
            <person name="Turgeon B."/>
            <person name="Goodwin S."/>
            <person name="Spatafora J."/>
            <person name="Crous P."/>
            <person name="Grigoriev I."/>
        </authorList>
    </citation>
    <scope>NUCLEOTIDE SEQUENCE</scope>
    <source>
        <strain evidence="9 11">CBS 304.34</strain>
    </source>
</reference>
<protein>
    <recommendedName>
        <fullName evidence="5">Nucleolar protein 16</fullName>
    </recommendedName>
</protein>
<comment type="function">
    <text evidence="1">Involved in the biogenesis of the 60S ribosomal subunit.</text>
</comment>
<organism evidence="9">
    <name type="scientific">Mytilinidion resinicola</name>
    <dbReference type="NCBI Taxonomy" id="574789"/>
    <lineage>
        <taxon>Eukaryota</taxon>
        <taxon>Fungi</taxon>
        <taxon>Dikarya</taxon>
        <taxon>Ascomycota</taxon>
        <taxon>Pezizomycotina</taxon>
        <taxon>Dothideomycetes</taxon>
        <taxon>Pleosporomycetidae</taxon>
        <taxon>Mytilinidiales</taxon>
        <taxon>Mytilinidiaceae</taxon>
        <taxon>Mytilinidion</taxon>
    </lineage>
</organism>
<feature type="non-terminal residue" evidence="9">
    <location>
        <position position="1"/>
    </location>
</feature>
<evidence type="ECO:0000256" key="5">
    <source>
        <dbReference type="ARBA" id="ARBA00015522"/>
    </source>
</evidence>
<dbReference type="RefSeq" id="XP_033584107.1">
    <property type="nucleotide sequence ID" value="XM_033714914.1"/>
</dbReference>
<dbReference type="OrthoDB" id="285729at2759"/>
<dbReference type="Proteomes" id="UP000504636">
    <property type="component" value="Unplaced"/>
</dbReference>
<reference evidence="11" key="2">
    <citation type="submission" date="2020-04" db="EMBL/GenBank/DDBJ databases">
        <authorList>
            <consortium name="NCBI Genome Project"/>
        </authorList>
    </citation>
    <scope>NUCLEOTIDE SEQUENCE</scope>
    <source>
        <strain evidence="11">CBS 304.34</strain>
    </source>
</reference>
<reference evidence="11" key="3">
    <citation type="submission" date="2025-04" db="UniProtKB">
        <authorList>
            <consortium name="RefSeq"/>
        </authorList>
    </citation>
    <scope>IDENTIFICATION</scope>
    <source>
        <strain evidence="11">CBS 304.34</strain>
    </source>
</reference>
<proteinExistence type="inferred from homology"/>
<dbReference type="GO" id="GO:1990904">
    <property type="term" value="C:ribonucleoprotein complex"/>
    <property type="evidence" value="ECO:0007669"/>
    <property type="project" value="UniProtKB-KW"/>
</dbReference>
<comment type="subcellular location">
    <subcellularLocation>
        <location evidence="2">Nucleus</location>
        <location evidence="2">Nucleolus</location>
    </subcellularLocation>
</comment>
<dbReference type="Pfam" id="PF09420">
    <property type="entry name" value="Nop16"/>
    <property type="match status" value="1"/>
</dbReference>
<dbReference type="InterPro" id="IPR019002">
    <property type="entry name" value="Ribosome_biogenesis_Nop16"/>
</dbReference>
<dbReference type="EMBL" id="MU003692">
    <property type="protein sequence ID" value="KAF2817143.1"/>
    <property type="molecule type" value="Genomic_DNA"/>
</dbReference>
<feature type="region of interest" description="Disordered" evidence="8">
    <location>
        <begin position="22"/>
        <end position="104"/>
    </location>
</feature>
<evidence type="ECO:0000256" key="6">
    <source>
        <dbReference type="ARBA" id="ARBA00023242"/>
    </source>
</evidence>
<evidence type="ECO:0000256" key="7">
    <source>
        <dbReference type="ARBA" id="ARBA00023274"/>
    </source>
</evidence>
<evidence type="ECO:0000256" key="8">
    <source>
        <dbReference type="SAM" id="MobiDB-lite"/>
    </source>
</evidence>
<dbReference type="PANTHER" id="PTHR13243:SF1">
    <property type="entry name" value="NUCLEOLAR PROTEIN 16"/>
    <property type="match status" value="1"/>
</dbReference>
<keyword evidence="6" id="KW-0539">Nucleus</keyword>
<feature type="compositionally biased region" description="Low complexity" evidence="8">
    <location>
        <begin position="33"/>
        <end position="42"/>
    </location>
</feature>
<gene>
    <name evidence="9 11" type="ORF">BDZ99DRAFT_374257</name>
</gene>
<evidence type="ECO:0000313" key="9">
    <source>
        <dbReference type="EMBL" id="KAF2817143.1"/>
    </source>
</evidence>
<dbReference type="GO" id="GO:0005730">
    <property type="term" value="C:nucleolus"/>
    <property type="evidence" value="ECO:0007669"/>
    <property type="project" value="UniProtKB-SubCell"/>
</dbReference>
<evidence type="ECO:0000256" key="2">
    <source>
        <dbReference type="ARBA" id="ARBA00004604"/>
    </source>
</evidence>
<evidence type="ECO:0000313" key="10">
    <source>
        <dbReference type="Proteomes" id="UP000504636"/>
    </source>
</evidence>
<name>A0A6A6Z8T5_9PEZI</name>
<dbReference type="GO" id="GO:0042273">
    <property type="term" value="P:ribosomal large subunit biogenesis"/>
    <property type="evidence" value="ECO:0007669"/>
    <property type="project" value="TreeGrafter"/>
</dbReference>
<dbReference type="AlphaFoldDB" id="A0A6A6Z8T5"/>
<accession>A0A6A6Z8T5</accession>
<feature type="region of interest" description="Disordered" evidence="8">
    <location>
        <begin position="173"/>
        <end position="195"/>
    </location>
</feature>
<sequence>RNSRETLTQNYRRLGLTARLNHAAGGSEKIHASTSSELTSTSAKAPAPTPDSLRMPAPLAKTLTPQDARVERDPKTGAILRVLDDPTAPHRPNPLNDPLNELEDSDEEEWSGFAHVTSSVPATTSVVQQLEEVAANGVRKAPRKQSTREEEWVERLVQRHGDNYAAMFRDRKLNPMQQSEGDIRKRVKKWSEKHA</sequence>
<evidence type="ECO:0000313" key="11">
    <source>
        <dbReference type="RefSeq" id="XP_033584107.1"/>
    </source>
</evidence>
<dbReference type="PANTHER" id="PTHR13243">
    <property type="entry name" value="HSPC111 PROTEIN-RELATED"/>
    <property type="match status" value="1"/>
</dbReference>
<evidence type="ECO:0000256" key="4">
    <source>
        <dbReference type="ARBA" id="ARBA00011187"/>
    </source>
</evidence>